<protein>
    <recommendedName>
        <fullName evidence="5">Trimethylamine methyltransferase</fullName>
    </recommendedName>
</protein>
<keyword evidence="3" id="KW-0808">Transferase</keyword>
<dbReference type="GO" id="GO:0015948">
    <property type="term" value="P:methanogenesis"/>
    <property type="evidence" value="ECO:0007669"/>
    <property type="project" value="InterPro"/>
</dbReference>
<comment type="caution">
    <text evidence="4">The sequence shown here is derived from an EMBL/GenBank/DDBJ whole genome shotgun (WGS) entry which is preliminary data.</text>
</comment>
<dbReference type="GO" id="GO:0032259">
    <property type="term" value="P:methylation"/>
    <property type="evidence" value="ECO:0007669"/>
    <property type="project" value="UniProtKB-KW"/>
</dbReference>
<feature type="non-terminal residue" evidence="4">
    <location>
        <position position="1"/>
    </location>
</feature>
<organism evidence="4">
    <name type="scientific">marine sediment metagenome</name>
    <dbReference type="NCBI Taxonomy" id="412755"/>
    <lineage>
        <taxon>unclassified sequences</taxon>
        <taxon>metagenomes</taxon>
        <taxon>ecological metagenomes</taxon>
    </lineage>
</organism>
<comment type="similarity">
    <text evidence="1">Belongs to the trimethylamine methyltransferase family.</text>
</comment>
<dbReference type="Gene3D" id="3.20.20.480">
    <property type="entry name" value="Trimethylamine methyltransferase-like"/>
    <property type="match status" value="1"/>
</dbReference>
<keyword evidence="2" id="KW-0489">Methyltransferase</keyword>
<dbReference type="AlphaFoldDB" id="X0V275"/>
<proteinExistence type="inferred from homology"/>
<sequence length="266" mass="29393">DDTAEKVFAIVEAGLPLVISSSPQGGSSAPIQEAGMVAQINAEILAGITLTQLIKEGAPVLYGSVPVRARLDDLHDLYGCPEFNQYNIDCVQLARFYKIPCYSTAGVGDARVPGMQATFEKLFTHLYMAMSGAQYIHYAFGLLDRTNSFCPVQAVLDNEQIGKIKQCLREPKMDPLIMENMLLTVKKVMASPYRLYARHVRKAMHAGEVSSPYRFEAKGLEDRVLENALDYMTKLEREPAPHLDQATVDQIFKEIPGILPGIKQAA</sequence>
<dbReference type="Pfam" id="PF06253">
    <property type="entry name" value="MTTB"/>
    <property type="match status" value="1"/>
</dbReference>
<evidence type="ECO:0008006" key="5">
    <source>
        <dbReference type="Google" id="ProtNLM"/>
    </source>
</evidence>
<name>X0V275_9ZZZZ</name>
<evidence type="ECO:0000256" key="2">
    <source>
        <dbReference type="ARBA" id="ARBA00022603"/>
    </source>
</evidence>
<dbReference type="InterPro" id="IPR038601">
    <property type="entry name" value="MttB-like_sf"/>
</dbReference>
<gene>
    <name evidence="4" type="ORF">S01H1_43151</name>
</gene>
<evidence type="ECO:0000256" key="3">
    <source>
        <dbReference type="ARBA" id="ARBA00022679"/>
    </source>
</evidence>
<accession>X0V275</accession>
<dbReference type="GO" id="GO:0008168">
    <property type="term" value="F:methyltransferase activity"/>
    <property type="evidence" value="ECO:0007669"/>
    <property type="project" value="UniProtKB-KW"/>
</dbReference>
<reference evidence="4" key="1">
    <citation type="journal article" date="2014" name="Front. Microbiol.">
        <title>High frequency of phylogenetically diverse reductive dehalogenase-homologous genes in deep subseafloor sedimentary metagenomes.</title>
        <authorList>
            <person name="Kawai M."/>
            <person name="Futagami T."/>
            <person name="Toyoda A."/>
            <person name="Takaki Y."/>
            <person name="Nishi S."/>
            <person name="Hori S."/>
            <person name="Arai W."/>
            <person name="Tsubouchi T."/>
            <person name="Morono Y."/>
            <person name="Uchiyama I."/>
            <person name="Ito T."/>
            <person name="Fujiyama A."/>
            <person name="Inagaki F."/>
            <person name="Takami H."/>
        </authorList>
    </citation>
    <scope>NUCLEOTIDE SEQUENCE</scope>
    <source>
        <strain evidence="4">Expedition CK06-06</strain>
    </source>
</reference>
<evidence type="ECO:0000256" key="1">
    <source>
        <dbReference type="ARBA" id="ARBA00007137"/>
    </source>
</evidence>
<dbReference type="EMBL" id="BARS01027470">
    <property type="protein sequence ID" value="GAG12204.1"/>
    <property type="molecule type" value="Genomic_DNA"/>
</dbReference>
<evidence type="ECO:0000313" key="4">
    <source>
        <dbReference type="EMBL" id="GAG12204.1"/>
    </source>
</evidence>
<feature type="non-terminal residue" evidence="4">
    <location>
        <position position="266"/>
    </location>
</feature>
<dbReference type="InterPro" id="IPR010426">
    <property type="entry name" value="MTTB_MeTrfase"/>
</dbReference>